<organism evidence="1 2">
    <name type="scientific">Afipia clevelandensis ATCC 49720</name>
    <dbReference type="NCBI Taxonomy" id="883079"/>
    <lineage>
        <taxon>Bacteria</taxon>
        <taxon>Pseudomonadati</taxon>
        <taxon>Pseudomonadota</taxon>
        <taxon>Alphaproteobacteria</taxon>
        <taxon>Hyphomicrobiales</taxon>
        <taxon>Nitrobacteraceae</taxon>
        <taxon>Afipia</taxon>
    </lineage>
</organism>
<evidence type="ECO:0000313" key="2">
    <source>
        <dbReference type="Proteomes" id="UP000001095"/>
    </source>
</evidence>
<proteinExistence type="predicted"/>
<sequence>MDSSGHQVTAERERGAFYSAMPVFRGFANLMDPLLYRPVPQGWLIGVADIVKSTEAIANNRYKAVNMAGAAVIASVTNALENRDFPFAFGGDGASFAVSPQDAELARDALAATATWVKEDLDLSLRVALVPIEAIRAQGLDVKVARYAASPHVSYAMFSGGGLAWAEAAMKRGEFTVPMAAPGAHPDLSGLSCRFSEMPAERGLILSLLIVPGASADNAGFRRLIEEILALVERSPGAGRPVPSSGPRMRWPTPGADFEALAQRGKPLFVRRLRVHAFTLFAYLLFRLNISAGGFVPQAYMQQVVENSDFRKYDDGLRMVLDCSPELADVLEVRLAVAAGAGIARYGLHRQDAAMMTCFTLSASRPDHFHFVDGARGGYASAATALKATLN</sequence>
<dbReference type="Pfam" id="PF11294">
    <property type="entry name" value="DUF3095"/>
    <property type="match status" value="1"/>
</dbReference>
<name>K8NXR9_9BRAD</name>
<evidence type="ECO:0008006" key="3">
    <source>
        <dbReference type="Google" id="ProtNLM"/>
    </source>
</evidence>
<protein>
    <recommendedName>
        <fullName evidence="3">Adenylate cyclase</fullName>
    </recommendedName>
</protein>
<dbReference type="InterPro" id="IPR021445">
    <property type="entry name" value="DUF3095"/>
</dbReference>
<gene>
    <name evidence="1" type="ORF">HMPREF9696_03295</name>
</gene>
<reference evidence="1 2" key="1">
    <citation type="submission" date="2012-04" db="EMBL/GenBank/DDBJ databases">
        <title>The Genome Sequence of Afipia clevelandensis ATCC 49720.</title>
        <authorList>
            <consortium name="The Broad Institute Genome Sequencing Platform"/>
            <person name="Earl A."/>
            <person name="Ward D."/>
            <person name="Feldgarden M."/>
            <person name="Gevers D."/>
            <person name="Huys G."/>
            <person name="Walker B."/>
            <person name="Young S.K."/>
            <person name="Zeng Q."/>
            <person name="Gargeya S."/>
            <person name="Fitzgerald M."/>
            <person name="Haas B."/>
            <person name="Abouelleil A."/>
            <person name="Alvarado L."/>
            <person name="Arachchi H.M."/>
            <person name="Berlin A."/>
            <person name="Chapman S.B."/>
            <person name="Goldberg J."/>
            <person name="Griggs A."/>
            <person name="Gujja S."/>
            <person name="Hansen M."/>
            <person name="Howarth C."/>
            <person name="Imamovic A."/>
            <person name="Larimer J."/>
            <person name="McCowen C."/>
            <person name="Montmayeur A."/>
            <person name="Murphy C."/>
            <person name="Neiman D."/>
            <person name="Pearson M."/>
            <person name="Priest M."/>
            <person name="Roberts A."/>
            <person name="Saif S."/>
            <person name="Shea T."/>
            <person name="Sisk P."/>
            <person name="Sykes S."/>
            <person name="Wortman J."/>
            <person name="Nusbaum C."/>
            <person name="Birren B."/>
        </authorList>
    </citation>
    <scope>NUCLEOTIDE SEQUENCE [LARGE SCALE GENOMIC DNA]</scope>
    <source>
        <strain evidence="1 2">ATCC 49720</strain>
    </source>
</reference>
<dbReference type="AlphaFoldDB" id="K8NXR9"/>
<accession>K8NXR9</accession>
<dbReference type="Proteomes" id="UP000001095">
    <property type="component" value="Unassembled WGS sequence"/>
</dbReference>
<dbReference type="PATRIC" id="fig|883079.3.peg.3369"/>
<dbReference type="RefSeq" id="WP_002714165.1">
    <property type="nucleotide sequence ID" value="NZ_KB375281.1"/>
</dbReference>
<evidence type="ECO:0000313" key="1">
    <source>
        <dbReference type="EMBL" id="EKS33254.1"/>
    </source>
</evidence>
<keyword evidence="2" id="KW-1185">Reference proteome</keyword>
<comment type="caution">
    <text evidence="1">The sequence shown here is derived from an EMBL/GenBank/DDBJ whole genome shotgun (WGS) entry which is preliminary data.</text>
</comment>
<dbReference type="EMBL" id="AGWY01000013">
    <property type="protein sequence ID" value="EKS33254.1"/>
    <property type="molecule type" value="Genomic_DNA"/>
</dbReference>
<dbReference type="HOGENOM" id="CLU_724956_0_0_5"/>
<dbReference type="OrthoDB" id="5342145at2"/>